<keyword evidence="2" id="KW-1185">Reference proteome</keyword>
<organism evidence="1 2">
    <name type="scientific">Colletotrichum tabaci</name>
    <dbReference type="NCBI Taxonomy" id="1209068"/>
    <lineage>
        <taxon>Eukaryota</taxon>
        <taxon>Fungi</taxon>
        <taxon>Dikarya</taxon>
        <taxon>Ascomycota</taxon>
        <taxon>Pezizomycotina</taxon>
        <taxon>Sordariomycetes</taxon>
        <taxon>Hypocreomycetidae</taxon>
        <taxon>Glomerellales</taxon>
        <taxon>Glomerellaceae</taxon>
        <taxon>Colletotrichum</taxon>
        <taxon>Colletotrichum destructivum species complex</taxon>
    </lineage>
</organism>
<dbReference type="EMBL" id="JASAOK010000056">
    <property type="protein sequence ID" value="KAK6206229.1"/>
    <property type="molecule type" value="Genomic_DNA"/>
</dbReference>
<comment type="caution">
    <text evidence="1">The sequence shown here is derived from an EMBL/GenBank/DDBJ whole genome shotgun (WGS) entry which is preliminary data.</text>
</comment>
<sequence length="135" mass="15470">MFGPDVLPPTDQAGRMFFELSEIHTPHAACKLRLQCWLVIDSQNPTLEHVPHIASTYRGGNPLLGISLSGLSAVFWAVKGRPRVILKLKTYDYHVKARRKNHSRTQFLQFVLPFVLTIEEKARSFVRRAWKKGTM</sequence>
<evidence type="ECO:0000313" key="1">
    <source>
        <dbReference type="EMBL" id="KAK6206229.1"/>
    </source>
</evidence>
<accession>A0AAV9STF2</accession>
<protein>
    <submittedName>
        <fullName evidence="1">Ankyrin repeat protein</fullName>
    </submittedName>
</protein>
<name>A0AAV9STF2_9PEZI</name>
<dbReference type="Proteomes" id="UP001327957">
    <property type="component" value="Unassembled WGS sequence"/>
</dbReference>
<reference evidence="1 2" key="1">
    <citation type="submission" date="2023-04" db="EMBL/GenBank/DDBJ databases">
        <title>Colletotrichum tabacum stain YC1 causing leaf anthracnose on Nicotiana tabacum(L.) cv.</title>
        <authorList>
            <person name="Ji Z."/>
            <person name="Wang M."/>
            <person name="Zhang J."/>
            <person name="Wang N."/>
            <person name="Zhou Z."/>
        </authorList>
    </citation>
    <scope>NUCLEOTIDE SEQUENCE [LARGE SCALE GENOMIC DNA]</scope>
    <source>
        <strain evidence="1 2">YC1</strain>
    </source>
</reference>
<proteinExistence type="predicted"/>
<gene>
    <name evidence="1" type="ORF">QIS74_13648</name>
</gene>
<dbReference type="AlphaFoldDB" id="A0AAV9STF2"/>
<evidence type="ECO:0000313" key="2">
    <source>
        <dbReference type="Proteomes" id="UP001327957"/>
    </source>
</evidence>